<evidence type="ECO:0000313" key="3">
    <source>
        <dbReference type="Proteomes" id="UP000298347"/>
    </source>
</evidence>
<accession>A0A4Z0GPM9</accession>
<comment type="caution">
    <text evidence="2">The sequence shown here is derived from an EMBL/GenBank/DDBJ whole genome shotgun (WGS) entry which is preliminary data.</text>
</comment>
<organism evidence="2 3">
    <name type="scientific">Sporolactobacillus shoreae</name>
    <dbReference type="NCBI Taxonomy" id="1465501"/>
    <lineage>
        <taxon>Bacteria</taxon>
        <taxon>Bacillati</taxon>
        <taxon>Bacillota</taxon>
        <taxon>Bacilli</taxon>
        <taxon>Bacillales</taxon>
        <taxon>Sporolactobacillaceae</taxon>
        <taxon>Sporolactobacillus</taxon>
    </lineage>
</organism>
<dbReference type="Proteomes" id="UP000298347">
    <property type="component" value="Unassembled WGS sequence"/>
</dbReference>
<dbReference type="InterPro" id="IPR007712">
    <property type="entry name" value="RelE/ParE_toxin"/>
</dbReference>
<dbReference type="EMBL" id="SRJD01000008">
    <property type="protein sequence ID" value="TGA98319.1"/>
    <property type="molecule type" value="Genomic_DNA"/>
</dbReference>
<dbReference type="InterPro" id="IPR035093">
    <property type="entry name" value="RelE/ParE_toxin_dom_sf"/>
</dbReference>
<proteinExistence type="predicted"/>
<dbReference type="Pfam" id="PF05016">
    <property type="entry name" value="ParE_toxin"/>
    <property type="match status" value="1"/>
</dbReference>
<keyword evidence="3" id="KW-1185">Reference proteome</keyword>
<dbReference type="RefSeq" id="WP_135348407.1">
    <property type="nucleotide sequence ID" value="NZ_SRJD01000008.1"/>
</dbReference>
<dbReference type="AlphaFoldDB" id="A0A4Z0GPM9"/>
<evidence type="ECO:0000256" key="1">
    <source>
        <dbReference type="ARBA" id="ARBA00022649"/>
    </source>
</evidence>
<name>A0A4Z0GPM9_9BACL</name>
<dbReference type="Gene3D" id="3.30.2310.20">
    <property type="entry name" value="RelE-like"/>
    <property type="match status" value="1"/>
</dbReference>
<evidence type="ECO:0000313" key="2">
    <source>
        <dbReference type="EMBL" id="TGA98319.1"/>
    </source>
</evidence>
<dbReference type="OrthoDB" id="362857at2"/>
<gene>
    <name evidence="2" type="ORF">E4665_08725</name>
</gene>
<reference evidence="2 3" key="1">
    <citation type="journal article" date="2015" name="Int. J. Syst. Evol. Microbiol.">
        <title>Sporolactobacillus shoreae sp. nov. and Sporolactobacillus spathodeae sp. nov., two spore-forming lactic acid bacteria isolated from tree barks in Thailand.</title>
        <authorList>
            <person name="Thamacharoensuk T."/>
            <person name="Kitahara M."/>
            <person name="Ohkuma M."/>
            <person name="Thongchul N."/>
            <person name="Tanasupawat S."/>
        </authorList>
    </citation>
    <scope>NUCLEOTIDE SEQUENCE [LARGE SCALE GENOMIC DNA]</scope>
    <source>
        <strain evidence="2 3">BK92</strain>
    </source>
</reference>
<protein>
    <submittedName>
        <fullName evidence="2">Type II toxin-antitoxin system RelE/ParE family toxin</fullName>
    </submittedName>
</protein>
<keyword evidence="1" id="KW-1277">Toxin-antitoxin system</keyword>
<sequence>MRPYKLSMTQIAVNDLHEISEYIAKELREPETARSLVIKIKEAVMGLSEMPARYAFVADQYLSSRGIRWLMVDRYIFFYLIDEEEFTVIVVRILYGKRNWKQFL</sequence>